<evidence type="ECO:0000259" key="9">
    <source>
        <dbReference type="PROSITE" id="PS50885"/>
    </source>
</evidence>
<dbReference type="Gene3D" id="1.10.287.950">
    <property type="entry name" value="Methyl-accepting chemotaxis protein"/>
    <property type="match status" value="1"/>
</dbReference>
<dbReference type="SUPFAM" id="SSF58104">
    <property type="entry name" value="Methyl-accepting chemotaxis protein (MCP) signaling domain"/>
    <property type="match status" value="1"/>
</dbReference>
<feature type="transmembrane region" description="Helical" evidence="7">
    <location>
        <begin position="42"/>
        <end position="68"/>
    </location>
</feature>
<evidence type="ECO:0000256" key="1">
    <source>
        <dbReference type="ARBA" id="ARBA00004236"/>
    </source>
</evidence>
<protein>
    <submittedName>
        <fullName evidence="10">Methyl-accepting chemotaxis protein</fullName>
    </submittedName>
</protein>
<evidence type="ECO:0000313" key="11">
    <source>
        <dbReference type="Proteomes" id="UP000621560"/>
    </source>
</evidence>
<evidence type="ECO:0000313" key="10">
    <source>
        <dbReference type="EMBL" id="MBD2846658.1"/>
    </source>
</evidence>
<sequence>MQVKIGSLQVKLTGLIVVLMFLIIMLRTFALEFAKNYVSDIMWTNLISGGVSVLLSAVGAYVLIRLFIKKPLNELRALAEAFKANDFTKRTHLRTRDEFQQLGESYNELAVKIEGLMGQIEHSSRTILEQSQDVKRASAESEQTSAQVMASMQEMASGSEQMQHEISAIVETANAMAAASTQAAAHAQTIRAATGDVVGLVDRAGESATVTTRHAEDVKVQAGEMDEQIRLLLLKSGEVEEITEMINGLAEQTGLLALNASIEAARAGEHGRGFGVVAGEVKKLAAQSRERAESVRALIVDVQEQVGRISAGMQDNRATVERMSGLVSETEQAVAGIRASTLTMQGRIEEIGESTHALATGNSEVLDSTTNIAGVIEELTAGINQVSTSATQQNAMMQQMIGLAGALRDVAGDLDETMSGLRRGSAGAPAAAAAAAAKRTGKPAMA</sequence>
<dbReference type="InterPro" id="IPR004089">
    <property type="entry name" value="MCPsignal_dom"/>
</dbReference>
<keyword evidence="2" id="KW-1003">Cell membrane</keyword>
<gene>
    <name evidence="10" type="ORF">IDH44_15770</name>
</gene>
<feature type="domain" description="HAMP" evidence="9">
    <location>
        <begin position="66"/>
        <end position="118"/>
    </location>
</feature>
<keyword evidence="7" id="KW-1133">Transmembrane helix</keyword>
<keyword evidence="7" id="KW-0812">Transmembrane</keyword>
<dbReference type="GO" id="GO:0007165">
    <property type="term" value="P:signal transduction"/>
    <property type="evidence" value="ECO:0007669"/>
    <property type="project" value="UniProtKB-KW"/>
</dbReference>
<evidence type="ECO:0000256" key="5">
    <source>
        <dbReference type="ARBA" id="ARBA00029447"/>
    </source>
</evidence>
<dbReference type="Proteomes" id="UP000621560">
    <property type="component" value="Unassembled WGS sequence"/>
</dbReference>
<dbReference type="GO" id="GO:0005886">
    <property type="term" value="C:plasma membrane"/>
    <property type="evidence" value="ECO:0007669"/>
    <property type="project" value="UniProtKB-SubCell"/>
</dbReference>
<comment type="similarity">
    <text evidence="5">Belongs to the methyl-accepting chemotaxis (MCP) protein family.</text>
</comment>
<dbReference type="EMBL" id="JACXIZ010000026">
    <property type="protein sequence ID" value="MBD2846658.1"/>
    <property type="molecule type" value="Genomic_DNA"/>
</dbReference>
<evidence type="ECO:0000256" key="4">
    <source>
        <dbReference type="ARBA" id="ARBA00023224"/>
    </source>
</evidence>
<dbReference type="InterPro" id="IPR003660">
    <property type="entry name" value="HAMP_dom"/>
</dbReference>
<dbReference type="PANTHER" id="PTHR32089">
    <property type="entry name" value="METHYL-ACCEPTING CHEMOTAXIS PROTEIN MCPB"/>
    <property type="match status" value="1"/>
</dbReference>
<dbReference type="PROSITE" id="PS50885">
    <property type="entry name" value="HAMP"/>
    <property type="match status" value="1"/>
</dbReference>
<proteinExistence type="inferred from homology"/>
<dbReference type="Pfam" id="PF00015">
    <property type="entry name" value="MCPsignal"/>
    <property type="match status" value="1"/>
</dbReference>
<evidence type="ECO:0000256" key="2">
    <source>
        <dbReference type="ARBA" id="ARBA00022475"/>
    </source>
</evidence>
<feature type="transmembrane region" description="Helical" evidence="7">
    <location>
        <begin position="12"/>
        <end position="30"/>
    </location>
</feature>
<dbReference type="RefSeq" id="WP_190919258.1">
    <property type="nucleotide sequence ID" value="NZ_JACXIZ010000026.1"/>
</dbReference>
<dbReference type="PROSITE" id="PS50111">
    <property type="entry name" value="CHEMOTAXIS_TRANSDUC_2"/>
    <property type="match status" value="1"/>
</dbReference>
<dbReference type="PANTHER" id="PTHR32089:SF112">
    <property type="entry name" value="LYSOZYME-LIKE PROTEIN-RELATED"/>
    <property type="match status" value="1"/>
</dbReference>
<comment type="subcellular location">
    <subcellularLocation>
        <location evidence="1">Cell membrane</location>
    </subcellularLocation>
</comment>
<accession>A0A927BTS4</accession>
<evidence type="ECO:0000256" key="3">
    <source>
        <dbReference type="ARBA" id="ARBA00023136"/>
    </source>
</evidence>
<keyword evidence="3 7" id="KW-0472">Membrane</keyword>
<dbReference type="Pfam" id="PF00672">
    <property type="entry name" value="HAMP"/>
    <property type="match status" value="1"/>
</dbReference>
<reference evidence="10" key="1">
    <citation type="submission" date="2020-09" db="EMBL/GenBank/DDBJ databases">
        <title>A novel bacterium of genus Paenibacillus, isolated from South China Sea.</title>
        <authorList>
            <person name="Huang H."/>
            <person name="Mo K."/>
            <person name="Hu Y."/>
        </authorList>
    </citation>
    <scope>NUCLEOTIDE SEQUENCE</scope>
    <source>
        <strain evidence="10">IB182496</strain>
    </source>
</reference>
<comment type="caution">
    <text evidence="10">The sequence shown here is derived from an EMBL/GenBank/DDBJ whole genome shotgun (WGS) entry which is preliminary data.</text>
</comment>
<dbReference type="SMART" id="SM00304">
    <property type="entry name" value="HAMP"/>
    <property type="match status" value="2"/>
</dbReference>
<keyword evidence="11" id="KW-1185">Reference proteome</keyword>
<organism evidence="10 11">
    <name type="scientific">Paenibacillus sabuli</name>
    <dbReference type="NCBI Taxonomy" id="2772509"/>
    <lineage>
        <taxon>Bacteria</taxon>
        <taxon>Bacillati</taxon>
        <taxon>Bacillota</taxon>
        <taxon>Bacilli</taxon>
        <taxon>Bacillales</taxon>
        <taxon>Paenibacillaceae</taxon>
        <taxon>Paenibacillus</taxon>
    </lineage>
</organism>
<name>A0A927BTS4_9BACL</name>
<evidence type="ECO:0000259" key="8">
    <source>
        <dbReference type="PROSITE" id="PS50111"/>
    </source>
</evidence>
<feature type="domain" description="Methyl-accepting transducer" evidence="8">
    <location>
        <begin position="137"/>
        <end position="373"/>
    </location>
</feature>
<dbReference type="SMART" id="SM00283">
    <property type="entry name" value="MA"/>
    <property type="match status" value="1"/>
</dbReference>
<dbReference type="AlphaFoldDB" id="A0A927BTS4"/>
<evidence type="ECO:0000256" key="6">
    <source>
        <dbReference type="PROSITE-ProRule" id="PRU00284"/>
    </source>
</evidence>
<keyword evidence="4 6" id="KW-0807">Transducer</keyword>
<dbReference type="CDD" id="cd06225">
    <property type="entry name" value="HAMP"/>
    <property type="match status" value="1"/>
</dbReference>
<evidence type="ECO:0000256" key="7">
    <source>
        <dbReference type="SAM" id="Phobius"/>
    </source>
</evidence>